<dbReference type="Gene3D" id="3.10.450.50">
    <property type="match status" value="1"/>
</dbReference>
<keyword evidence="1" id="KW-0175">Coiled coil</keyword>
<evidence type="ECO:0008006" key="3">
    <source>
        <dbReference type="Google" id="ProtNLM"/>
    </source>
</evidence>
<dbReference type="Pfam" id="PF02810">
    <property type="entry name" value="SEC-C"/>
    <property type="match status" value="1"/>
</dbReference>
<gene>
    <name evidence="2" type="ORF">N47_A09780</name>
</gene>
<dbReference type="PANTHER" id="PTHR33747:SF1">
    <property type="entry name" value="ADENYLATE CYCLASE-ASSOCIATED CAP C-TERMINAL DOMAIN-CONTAINING PROTEIN"/>
    <property type="match status" value="1"/>
</dbReference>
<evidence type="ECO:0000256" key="1">
    <source>
        <dbReference type="SAM" id="Coils"/>
    </source>
</evidence>
<sequence length="144" mass="16684">MLAIYRWENESDDGMDSCEMFCSCLRGIGDRRGIEKLQYIYANGNDAVYIGDSLECLAEIYAVDIPELPDIVKSRKDQEKRQKKREKELNKLAKNYREMKELEALEDGENIIPFKRDTPKVGRNEPCPCGSGKKYKKCCLNKFE</sequence>
<organism evidence="2">
    <name type="scientific">uncultured Desulfobacterium sp</name>
    <dbReference type="NCBI Taxonomy" id="201089"/>
    <lineage>
        <taxon>Bacteria</taxon>
        <taxon>Pseudomonadati</taxon>
        <taxon>Thermodesulfobacteriota</taxon>
        <taxon>Desulfobacteria</taxon>
        <taxon>Desulfobacterales</taxon>
        <taxon>Desulfobacteriaceae</taxon>
        <taxon>Desulfobacterium</taxon>
        <taxon>environmental samples</taxon>
    </lineage>
</organism>
<feature type="coiled-coil region" evidence="1">
    <location>
        <begin position="75"/>
        <end position="105"/>
    </location>
</feature>
<name>E1Y8Q5_9BACT</name>
<dbReference type="AlphaFoldDB" id="E1Y8Q5"/>
<reference evidence="2" key="1">
    <citation type="journal article" date="2011" name="Environ. Microbiol.">
        <title>Genomic insights into the metabolic potential of the polycyclic aromatic hydrocarbon degrading sulfate-reducing Deltaproteobacterium N47.</title>
        <authorList>
            <person name="Bergmann F."/>
            <person name="Selesi D."/>
            <person name="Weinmaier T."/>
            <person name="Tischler P."/>
            <person name="Rattei T."/>
            <person name="Meckenstock R.U."/>
        </authorList>
    </citation>
    <scope>NUCLEOTIDE SEQUENCE</scope>
</reference>
<dbReference type="EMBL" id="FR695864">
    <property type="protein sequence ID" value="CBX26949.1"/>
    <property type="molecule type" value="Genomic_DNA"/>
</dbReference>
<evidence type="ECO:0000313" key="2">
    <source>
        <dbReference type="EMBL" id="CBX26949.1"/>
    </source>
</evidence>
<accession>E1Y8Q5</accession>
<proteinExistence type="predicted"/>
<dbReference type="InterPro" id="IPR004027">
    <property type="entry name" value="SEC_C_motif"/>
</dbReference>
<dbReference type="PANTHER" id="PTHR33747">
    <property type="entry name" value="UPF0225 PROTEIN SCO1677"/>
    <property type="match status" value="1"/>
</dbReference>
<protein>
    <recommendedName>
        <fullName evidence="3">SEC-C motif domain protein</fullName>
    </recommendedName>
</protein>
<dbReference type="SUPFAM" id="SSF103642">
    <property type="entry name" value="Sec-C motif"/>
    <property type="match status" value="1"/>
</dbReference>